<feature type="domain" description="Terpene synthase N-terminal" evidence="2">
    <location>
        <begin position="346"/>
        <end position="550"/>
    </location>
</feature>
<protein>
    <submittedName>
        <fullName evidence="4">Uncharacterized protein</fullName>
    </submittedName>
</protein>
<sequence>MHALVRPQLAYSSPVPRKKLLPPIQKAPSLQHFTRHLPFGTNDIQVLNLNHNIHGKHLPNVASRDRVTYPSQVQEKDDLEEEAPKVNVIQDQIEYIREMLDTIGEGRTNVSPYDTAWVALVPALNGDDMPQFPHSLRWIADHQLPDGSWGDELVFLAYDRLLNTIACVVALRTWNVHHDKCEKGITFIRENIHKLQDENEDHMPCGFEVVVPALLQKAQNLGIDNIPYDAPVMKEIYAARDRKLRRTWNVHHDKCEKGITFIRENIHKLQDENEDHMPCGFEVVVPALLQKAQNLGIDNIPYDAPVMKEIYAARDRKLRRIPKDLLHNVPTSLLYSLEGLQDLELEWEKLLKLQTPLGSFLTSPASTAFALIETKDEKCFRYLDDIVKEFQGGAPAAYPSDLFARLWAIDRLKRLGISRLFTAQIKGCLDHVYRFWSEDGIFGGRLARFSDVDDTSMAFRFLRLHGYNVTPDVLEQFKNNGKFSCFPYQMIESPTPIYNLYRASQVQFPGEKVLEEAKEFSYNFLQERLASDKFLDKWVISKHLPNEIRKGLEMPWYASLPRVEAKYYIEHYGGEDDVWISKTLYRMPDISNNKYLELAKLDFNRCQAQHQREWNILEEWYGNCKLQELGISKKDILLAYFLAAANIFEPERSNVRLAWAKSQIIVRLMTFYFTRESKTLEERIDLLSKFRNFKGIGKRKSYETGQRILDILLKTLDQHSKETLQGHDTNISHQLHYAWETWLSKLNNEDLEYNDEAELLVHTINTCAGYMVSEDMLQNPEYKKLSKLTNKICHQLQEYQNNKVHEMGNTDKGPHGIKYKEIETDMQALVQLVLQESNEIASYVKQMFLMVAKTCYYMAFFDPETIDVHITKVIFEKCVT</sequence>
<feature type="domain" description="Terpene synthase metal-binding" evidence="3">
    <location>
        <begin position="624"/>
        <end position="747"/>
    </location>
</feature>
<dbReference type="InterPro" id="IPR001906">
    <property type="entry name" value="Terpene_synth_N"/>
</dbReference>
<proteinExistence type="predicted"/>
<dbReference type="PANTHER" id="PTHR31739">
    <property type="entry name" value="ENT-COPALYL DIPHOSPHATE SYNTHASE, CHLOROPLASTIC"/>
    <property type="match status" value="1"/>
</dbReference>
<dbReference type="SUPFAM" id="SSF48576">
    <property type="entry name" value="Terpenoid synthases"/>
    <property type="match status" value="1"/>
</dbReference>
<organism evidence="4 5">
    <name type="scientific">Fraxinus pennsylvanica</name>
    <dbReference type="NCBI Taxonomy" id="56036"/>
    <lineage>
        <taxon>Eukaryota</taxon>
        <taxon>Viridiplantae</taxon>
        <taxon>Streptophyta</taxon>
        <taxon>Embryophyta</taxon>
        <taxon>Tracheophyta</taxon>
        <taxon>Spermatophyta</taxon>
        <taxon>Magnoliopsida</taxon>
        <taxon>eudicotyledons</taxon>
        <taxon>Gunneridae</taxon>
        <taxon>Pentapetalae</taxon>
        <taxon>asterids</taxon>
        <taxon>lamiids</taxon>
        <taxon>Lamiales</taxon>
        <taxon>Oleaceae</taxon>
        <taxon>Oleeae</taxon>
        <taxon>Fraxinus</taxon>
    </lineage>
</organism>
<accession>A0AAD1ZU77</accession>
<reference evidence="4" key="1">
    <citation type="submission" date="2023-05" db="EMBL/GenBank/DDBJ databases">
        <authorList>
            <person name="Huff M."/>
        </authorList>
    </citation>
    <scope>NUCLEOTIDE SEQUENCE</scope>
</reference>
<dbReference type="EMBL" id="OU503049">
    <property type="protein sequence ID" value="CAI9775667.1"/>
    <property type="molecule type" value="Genomic_DNA"/>
</dbReference>
<evidence type="ECO:0000256" key="1">
    <source>
        <dbReference type="ARBA" id="ARBA00022723"/>
    </source>
</evidence>
<dbReference type="AlphaFoldDB" id="A0AAD1ZU77"/>
<dbReference type="Proteomes" id="UP000834106">
    <property type="component" value="Chromosome 14"/>
</dbReference>
<evidence type="ECO:0000313" key="5">
    <source>
        <dbReference type="Proteomes" id="UP000834106"/>
    </source>
</evidence>
<dbReference type="GO" id="GO:0009507">
    <property type="term" value="C:chloroplast"/>
    <property type="evidence" value="ECO:0007669"/>
    <property type="project" value="TreeGrafter"/>
</dbReference>
<dbReference type="Gene3D" id="1.50.10.160">
    <property type="match status" value="2"/>
</dbReference>
<dbReference type="FunFam" id="1.50.10.130:FF:000002">
    <property type="entry name" value="Ent-copalyl diphosphate synthase, chloroplastic"/>
    <property type="match status" value="1"/>
</dbReference>
<dbReference type="Gene3D" id="1.50.10.130">
    <property type="entry name" value="Terpene synthase, N-terminal domain"/>
    <property type="match status" value="1"/>
</dbReference>
<dbReference type="GO" id="GO:0000287">
    <property type="term" value="F:magnesium ion binding"/>
    <property type="evidence" value="ECO:0007669"/>
    <property type="project" value="InterPro"/>
</dbReference>
<keyword evidence="5" id="KW-1185">Reference proteome</keyword>
<dbReference type="PANTHER" id="PTHR31739:SF30">
    <property type="entry name" value="COPAL-8-OL DIPHOSPHATE HYDRATASE, CHLOROPLASTIC"/>
    <property type="match status" value="1"/>
</dbReference>
<evidence type="ECO:0000259" key="3">
    <source>
        <dbReference type="Pfam" id="PF03936"/>
    </source>
</evidence>
<evidence type="ECO:0000313" key="4">
    <source>
        <dbReference type="EMBL" id="CAI9775667.1"/>
    </source>
</evidence>
<dbReference type="SFLD" id="SFLDG01014">
    <property type="entry name" value="Terpene_Cyclase_Like_1_N-term"/>
    <property type="match status" value="1"/>
</dbReference>
<dbReference type="Pfam" id="PF01397">
    <property type="entry name" value="Terpene_synth"/>
    <property type="match status" value="1"/>
</dbReference>
<dbReference type="GO" id="GO:0010333">
    <property type="term" value="F:terpene synthase activity"/>
    <property type="evidence" value="ECO:0007669"/>
    <property type="project" value="InterPro"/>
</dbReference>
<dbReference type="InterPro" id="IPR008949">
    <property type="entry name" value="Isoprenoid_synthase_dom_sf"/>
</dbReference>
<dbReference type="Gene3D" id="1.10.600.10">
    <property type="entry name" value="Farnesyl Diphosphate Synthase"/>
    <property type="match status" value="1"/>
</dbReference>
<dbReference type="InterPro" id="IPR008930">
    <property type="entry name" value="Terpenoid_cyclase/PrenylTrfase"/>
</dbReference>
<dbReference type="SUPFAM" id="SSF48239">
    <property type="entry name" value="Terpenoid cyclases/Protein prenyltransferases"/>
    <property type="match status" value="2"/>
</dbReference>
<dbReference type="InterPro" id="IPR005630">
    <property type="entry name" value="Terpene_synthase_metal-bd"/>
</dbReference>
<evidence type="ECO:0000259" key="2">
    <source>
        <dbReference type="Pfam" id="PF01397"/>
    </source>
</evidence>
<dbReference type="InterPro" id="IPR036965">
    <property type="entry name" value="Terpene_synth_N_sf"/>
</dbReference>
<dbReference type="GO" id="GO:0009686">
    <property type="term" value="P:gibberellin biosynthetic process"/>
    <property type="evidence" value="ECO:0007669"/>
    <property type="project" value="TreeGrafter"/>
</dbReference>
<dbReference type="Pfam" id="PF03936">
    <property type="entry name" value="Terpene_synth_C"/>
    <property type="match status" value="1"/>
</dbReference>
<dbReference type="InterPro" id="IPR050148">
    <property type="entry name" value="Terpene_synthase-like"/>
</dbReference>
<dbReference type="SFLD" id="SFLDG01605">
    <property type="entry name" value="Terpene_Cyclase_Like_1_N-term"/>
    <property type="match status" value="1"/>
</dbReference>
<keyword evidence="1" id="KW-0479">Metal-binding</keyword>
<name>A0AAD1ZU77_9LAMI</name>
<gene>
    <name evidence="4" type="ORF">FPE_LOCUS23097</name>
</gene>